<proteinExistence type="inferred from homology"/>
<dbReference type="SUPFAM" id="SSF52499">
    <property type="entry name" value="Isochorismatase-like hydrolases"/>
    <property type="match status" value="1"/>
</dbReference>
<sequence>MNSNFKHTMKKTALLIIDAQYDFCDPNGTLYVPGAEKDVERIANLIALEGTRIDAIFLTLDTHKVLDIAHPLFWEDQNGNTVAPFTLISAQSVKAGKWVPRYQPEYVLEYLQTLEKEGEFQHFIWPEHCLIGSKGATIDDTLMRAVLAWTHRTRRDYRTVSKGVNPLTEHFGVFKAQVPVANAPETELDERFLAELNKFDQVLVAGEARSHCVATSIRQIVKYAPELAAKVIALTDCMSDVPNFGHFADPIFEEAAQNGMKFAKANQVFKEN</sequence>
<keyword evidence="2" id="KW-0378">Hydrolase</keyword>
<evidence type="ECO:0000313" key="3">
    <source>
        <dbReference type="EMBL" id="PSL20244.1"/>
    </source>
</evidence>
<organism evidence="3 4">
    <name type="scientific">Dyadobacter jiangsuensis</name>
    <dbReference type="NCBI Taxonomy" id="1591085"/>
    <lineage>
        <taxon>Bacteria</taxon>
        <taxon>Pseudomonadati</taxon>
        <taxon>Bacteroidota</taxon>
        <taxon>Cytophagia</taxon>
        <taxon>Cytophagales</taxon>
        <taxon>Spirosomataceae</taxon>
        <taxon>Dyadobacter</taxon>
    </lineage>
</organism>
<reference evidence="3 4" key="1">
    <citation type="submission" date="2018-03" db="EMBL/GenBank/DDBJ databases">
        <title>Genomic Encyclopedia of Archaeal and Bacterial Type Strains, Phase II (KMG-II): from individual species to whole genera.</title>
        <authorList>
            <person name="Goeker M."/>
        </authorList>
    </citation>
    <scope>NUCLEOTIDE SEQUENCE [LARGE SCALE GENOMIC DNA]</scope>
    <source>
        <strain evidence="3 4">DSM 29057</strain>
    </source>
</reference>
<comment type="similarity">
    <text evidence="1">Belongs to the isochorismatase family.</text>
</comment>
<gene>
    <name evidence="3" type="ORF">CLV60_12410</name>
</gene>
<dbReference type="PANTHER" id="PTHR11080:SF2">
    <property type="entry name" value="LD05707P"/>
    <property type="match status" value="1"/>
</dbReference>
<evidence type="ECO:0000256" key="1">
    <source>
        <dbReference type="ARBA" id="ARBA00006336"/>
    </source>
</evidence>
<accession>A0A2P8FEX4</accession>
<dbReference type="EMBL" id="PYAS01000024">
    <property type="protein sequence ID" value="PSL20244.1"/>
    <property type="molecule type" value="Genomic_DNA"/>
</dbReference>
<name>A0A2P8FEX4_9BACT</name>
<evidence type="ECO:0000313" key="4">
    <source>
        <dbReference type="Proteomes" id="UP000241964"/>
    </source>
</evidence>
<dbReference type="Proteomes" id="UP000241964">
    <property type="component" value="Unassembled WGS sequence"/>
</dbReference>
<protein>
    <submittedName>
        <fullName evidence="3">Nicotinamidase-related amidase</fullName>
    </submittedName>
</protein>
<dbReference type="Gene3D" id="3.40.50.850">
    <property type="entry name" value="Isochorismatase-like"/>
    <property type="match status" value="1"/>
</dbReference>
<keyword evidence="4" id="KW-1185">Reference proteome</keyword>
<dbReference type="GO" id="GO:0016787">
    <property type="term" value="F:hydrolase activity"/>
    <property type="evidence" value="ECO:0007669"/>
    <property type="project" value="UniProtKB-KW"/>
</dbReference>
<evidence type="ECO:0000256" key="2">
    <source>
        <dbReference type="ARBA" id="ARBA00022801"/>
    </source>
</evidence>
<comment type="caution">
    <text evidence="3">The sequence shown here is derived from an EMBL/GenBank/DDBJ whole genome shotgun (WGS) entry which is preliminary data.</text>
</comment>
<dbReference type="AlphaFoldDB" id="A0A2P8FEX4"/>
<dbReference type="PANTHER" id="PTHR11080">
    <property type="entry name" value="PYRAZINAMIDASE/NICOTINAMIDASE"/>
    <property type="match status" value="1"/>
</dbReference>
<dbReference type="InterPro" id="IPR036380">
    <property type="entry name" value="Isochorismatase-like_sf"/>
</dbReference>
<dbReference type="InterPro" id="IPR052347">
    <property type="entry name" value="Isochorismatase_Nicotinamidase"/>
</dbReference>